<sequence length="61" mass="7561">MNSEDENDDIILATLPLFHIFRMDCLNNYYFQSWFRICISKRQDRFLPYPLLLKQLNNRLY</sequence>
<proteinExistence type="predicted"/>
<protein>
    <submittedName>
        <fullName evidence="1">Uncharacterized protein</fullName>
    </submittedName>
</protein>
<dbReference type="AlphaFoldDB" id="A0A397V9L4"/>
<dbReference type="Proteomes" id="UP000266673">
    <property type="component" value="Unassembled WGS sequence"/>
</dbReference>
<dbReference type="EMBL" id="QKWP01000530">
    <property type="protein sequence ID" value="RIB18611.1"/>
    <property type="molecule type" value="Genomic_DNA"/>
</dbReference>
<evidence type="ECO:0000313" key="1">
    <source>
        <dbReference type="EMBL" id="RIB18611.1"/>
    </source>
</evidence>
<keyword evidence="2" id="KW-1185">Reference proteome</keyword>
<gene>
    <name evidence="1" type="ORF">C2G38_2085248</name>
</gene>
<comment type="caution">
    <text evidence="1">The sequence shown here is derived from an EMBL/GenBank/DDBJ whole genome shotgun (WGS) entry which is preliminary data.</text>
</comment>
<accession>A0A397V9L4</accession>
<organism evidence="1 2">
    <name type="scientific">Gigaspora rosea</name>
    <dbReference type="NCBI Taxonomy" id="44941"/>
    <lineage>
        <taxon>Eukaryota</taxon>
        <taxon>Fungi</taxon>
        <taxon>Fungi incertae sedis</taxon>
        <taxon>Mucoromycota</taxon>
        <taxon>Glomeromycotina</taxon>
        <taxon>Glomeromycetes</taxon>
        <taxon>Diversisporales</taxon>
        <taxon>Gigasporaceae</taxon>
        <taxon>Gigaspora</taxon>
    </lineage>
</organism>
<name>A0A397V9L4_9GLOM</name>
<reference evidence="1 2" key="1">
    <citation type="submission" date="2018-06" db="EMBL/GenBank/DDBJ databases">
        <title>Comparative genomics reveals the genomic features of Rhizophagus irregularis, R. cerebriforme, R. diaphanum and Gigaspora rosea, and their symbiotic lifestyle signature.</title>
        <authorList>
            <person name="Morin E."/>
            <person name="San Clemente H."/>
            <person name="Chen E.C.H."/>
            <person name="De La Providencia I."/>
            <person name="Hainaut M."/>
            <person name="Kuo A."/>
            <person name="Kohler A."/>
            <person name="Murat C."/>
            <person name="Tang N."/>
            <person name="Roy S."/>
            <person name="Loubradou J."/>
            <person name="Henrissat B."/>
            <person name="Grigoriev I.V."/>
            <person name="Corradi N."/>
            <person name="Roux C."/>
            <person name="Martin F.M."/>
        </authorList>
    </citation>
    <scope>NUCLEOTIDE SEQUENCE [LARGE SCALE GENOMIC DNA]</scope>
    <source>
        <strain evidence="1 2">DAOM 194757</strain>
    </source>
</reference>
<evidence type="ECO:0000313" key="2">
    <source>
        <dbReference type="Proteomes" id="UP000266673"/>
    </source>
</evidence>